<dbReference type="PANTHER" id="PTHR11516:SF60">
    <property type="entry name" value="PYRUVATE DEHYDROGENASE E1 COMPONENT SUBUNIT ALPHA"/>
    <property type="match status" value="1"/>
</dbReference>
<dbReference type="EMBL" id="WIVX01000213">
    <property type="protein sequence ID" value="MQU34741.1"/>
    <property type="molecule type" value="Genomic_DNA"/>
</dbReference>
<dbReference type="PANTHER" id="PTHR11516">
    <property type="entry name" value="PYRUVATE DEHYDROGENASE E1 COMPONENT, ALPHA SUBUNIT BACTERIAL AND ORGANELLAR"/>
    <property type="match status" value="1"/>
</dbReference>
<keyword evidence="2" id="KW-0786">Thiamine pyrophosphate</keyword>
<evidence type="ECO:0000313" key="4">
    <source>
        <dbReference type="Proteomes" id="UP000470186"/>
    </source>
</evidence>
<accession>A0A7X1YDH7</accession>
<dbReference type="SUPFAM" id="SSF52518">
    <property type="entry name" value="Thiamin diphosphate-binding fold (THDP-binding)"/>
    <property type="match status" value="1"/>
</dbReference>
<keyword evidence="4" id="KW-1185">Reference proteome</keyword>
<sequence length="166" mass="17122">MPNSVALSPASPWVELSTTDADWKQADPALLGTMLSQLHLIRAFEETVLELAGEGLVHGPAHSSIGQEGGAVGSIVPLGAADEVNGSHRGHHQFLAKALVYLMPEGIDPKAPVNPSIQNLLQRTLAEILGLAQGFCKGRGGSMHLQWAEAGALGTNAIVGGGVPLA</sequence>
<dbReference type="Gene3D" id="3.40.50.970">
    <property type="match status" value="1"/>
</dbReference>
<comment type="caution">
    <text evidence="3">The sequence shown here is derived from an EMBL/GenBank/DDBJ whole genome shotgun (WGS) entry which is preliminary data.</text>
</comment>
<dbReference type="GO" id="GO:0006086">
    <property type="term" value="P:pyruvate decarboxylation to acetyl-CoA"/>
    <property type="evidence" value="ECO:0007669"/>
    <property type="project" value="TreeGrafter"/>
</dbReference>
<dbReference type="GO" id="GO:0004739">
    <property type="term" value="F:pyruvate dehydrogenase (acetyl-transferring) activity"/>
    <property type="evidence" value="ECO:0007669"/>
    <property type="project" value="TreeGrafter"/>
</dbReference>
<evidence type="ECO:0000313" key="3">
    <source>
        <dbReference type="EMBL" id="MQU34741.1"/>
    </source>
</evidence>
<feature type="non-terminal residue" evidence="3">
    <location>
        <position position="166"/>
    </location>
</feature>
<comment type="cofactor">
    <cofactor evidence="1">
        <name>thiamine diphosphate</name>
        <dbReference type="ChEBI" id="CHEBI:58937"/>
    </cofactor>
</comment>
<evidence type="ECO:0000256" key="2">
    <source>
        <dbReference type="ARBA" id="ARBA00023052"/>
    </source>
</evidence>
<dbReference type="Proteomes" id="UP000470186">
    <property type="component" value="Unassembled WGS sequence"/>
</dbReference>
<dbReference type="AlphaFoldDB" id="A0A7X1YDH7"/>
<name>A0A7X1YDH7_9PSED</name>
<proteinExistence type="predicted"/>
<gene>
    <name evidence="3" type="ORF">GHO30_25770</name>
</gene>
<dbReference type="InterPro" id="IPR029061">
    <property type="entry name" value="THDP-binding"/>
</dbReference>
<evidence type="ECO:0000256" key="1">
    <source>
        <dbReference type="ARBA" id="ARBA00001964"/>
    </source>
</evidence>
<protein>
    <submittedName>
        <fullName evidence="3">MFS transporter</fullName>
    </submittedName>
</protein>
<reference evidence="3 4" key="1">
    <citation type="submission" date="2019-10" db="EMBL/GenBank/DDBJ databases">
        <title>Evaluation of single-gene subtyping targets for Pseudomonas.</title>
        <authorList>
            <person name="Reichler S.J."/>
            <person name="Orsi R.H."/>
            <person name="Wiedmann M."/>
            <person name="Martin N.H."/>
            <person name="Murphy S.I."/>
        </authorList>
    </citation>
    <scope>NUCLEOTIDE SEQUENCE [LARGE SCALE GENOMIC DNA]</scope>
    <source>
        <strain evidence="3 4">FSL R10-2107</strain>
    </source>
</reference>
<organism evidence="3 4">
    <name type="scientific">Pseudomonas helleri</name>
    <dbReference type="NCBI Taxonomy" id="1608996"/>
    <lineage>
        <taxon>Bacteria</taxon>
        <taxon>Pseudomonadati</taxon>
        <taxon>Pseudomonadota</taxon>
        <taxon>Gammaproteobacteria</taxon>
        <taxon>Pseudomonadales</taxon>
        <taxon>Pseudomonadaceae</taxon>
        <taxon>Pseudomonas</taxon>
    </lineage>
</organism>
<dbReference type="InterPro" id="IPR050642">
    <property type="entry name" value="PDH_E1_Alpha_Subunit"/>
</dbReference>